<dbReference type="HOGENOM" id="CLU_101122_0_0_1"/>
<feature type="compositionally biased region" description="Basic residues" evidence="1">
    <location>
        <begin position="152"/>
        <end position="162"/>
    </location>
</feature>
<proteinExistence type="predicted"/>
<dbReference type="AlphaFoldDB" id="K1RBM5"/>
<name>K1RBM5_MAGGI</name>
<dbReference type="Gene3D" id="1.10.357.40">
    <property type="entry name" value="YbiA-like"/>
    <property type="match status" value="1"/>
</dbReference>
<dbReference type="Pfam" id="PF08719">
    <property type="entry name" value="NADAR"/>
    <property type="match status" value="1"/>
</dbReference>
<dbReference type="SUPFAM" id="SSF143990">
    <property type="entry name" value="YbiA-like"/>
    <property type="match status" value="1"/>
</dbReference>
<feature type="region of interest" description="Disordered" evidence="1">
    <location>
        <begin position="88"/>
        <end position="109"/>
    </location>
</feature>
<sequence>MPTNSQRHSELEVWMWQKKIRNAKYALEAKRFGSTVKDPNDWDTQKLEVMEEIVSEKAEQVKAFRERIEKCENNSIFAEATHDAFWGTGLDPEATEHTDPNNWPGSNKLGQIVKKVAQKYKRRLRSVSVPRRGQHTPEDPQTLDKFLCEMKKNKKTNKKDGK</sequence>
<gene>
    <name evidence="2" type="ORF">CGI_10012935</name>
</gene>
<dbReference type="CDD" id="cd15457">
    <property type="entry name" value="NADAR"/>
    <property type="match status" value="1"/>
</dbReference>
<evidence type="ECO:0000256" key="1">
    <source>
        <dbReference type="SAM" id="MobiDB-lite"/>
    </source>
</evidence>
<accession>K1RBM5</accession>
<reference evidence="2" key="1">
    <citation type="journal article" date="2012" name="Nature">
        <title>The oyster genome reveals stress adaptation and complexity of shell formation.</title>
        <authorList>
            <person name="Zhang G."/>
            <person name="Fang X."/>
            <person name="Guo X."/>
            <person name="Li L."/>
            <person name="Luo R."/>
            <person name="Xu F."/>
            <person name="Yang P."/>
            <person name="Zhang L."/>
            <person name="Wang X."/>
            <person name="Qi H."/>
            <person name="Xiong Z."/>
            <person name="Que H."/>
            <person name="Xie Y."/>
            <person name="Holland P.W."/>
            <person name="Paps J."/>
            <person name="Zhu Y."/>
            <person name="Wu F."/>
            <person name="Chen Y."/>
            <person name="Wang J."/>
            <person name="Peng C."/>
            <person name="Meng J."/>
            <person name="Yang L."/>
            <person name="Liu J."/>
            <person name="Wen B."/>
            <person name="Zhang N."/>
            <person name="Huang Z."/>
            <person name="Zhu Q."/>
            <person name="Feng Y."/>
            <person name="Mount A."/>
            <person name="Hedgecock D."/>
            <person name="Xu Z."/>
            <person name="Liu Y."/>
            <person name="Domazet-Loso T."/>
            <person name="Du Y."/>
            <person name="Sun X."/>
            <person name="Zhang S."/>
            <person name="Liu B."/>
            <person name="Cheng P."/>
            <person name="Jiang X."/>
            <person name="Li J."/>
            <person name="Fan D."/>
            <person name="Wang W."/>
            <person name="Fu W."/>
            <person name="Wang T."/>
            <person name="Wang B."/>
            <person name="Zhang J."/>
            <person name="Peng Z."/>
            <person name="Li Y."/>
            <person name="Li N."/>
            <person name="Wang J."/>
            <person name="Chen M."/>
            <person name="He Y."/>
            <person name="Tan F."/>
            <person name="Song X."/>
            <person name="Zheng Q."/>
            <person name="Huang R."/>
            <person name="Yang H."/>
            <person name="Du X."/>
            <person name="Chen L."/>
            <person name="Yang M."/>
            <person name="Gaffney P.M."/>
            <person name="Wang S."/>
            <person name="Luo L."/>
            <person name="She Z."/>
            <person name="Ming Y."/>
            <person name="Huang W."/>
            <person name="Zhang S."/>
            <person name="Huang B."/>
            <person name="Zhang Y."/>
            <person name="Qu T."/>
            <person name="Ni P."/>
            <person name="Miao G."/>
            <person name="Wang J."/>
            <person name="Wang Q."/>
            <person name="Steinberg C.E."/>
            <person name="Wang H."/>
            <person name="Li N."/>
            <person name="Qian L."/>
            <person name="Zhang G."/>
            <person name="Li Y."/>
            <person name="Yang H."/>
            <person name="Liu X."/>
            <person name="Wang J."/>
            <person name="Yin Y."/>
            <person name="Wang J."/>
        </authorList>
    </citation>
    <scope>NUCLEOTIDE SEQUENCE [LARGE SCALE GENOMIC DNA]</scope>
    <source>
        <strain evidence="2">05x7-T-G4-1.051#20</strain>
    </source>
</reference>
<dbReference type="EMBL" id="JH817839">
    <property type="protein sequence ID" value="EKC43138.1"/>
    <property type="molecule type" value="Genomic_DNA"/>
</dbReference>
<protein>
    <submittedName>
        <fullName evidence="2">Uncharacterized protein</fullName>
    </submittedName>
</protein>
<dbReference type="InterPro" id="IPR037238">
    <property type="entry name" value="YbiA-like_sf"/>
</dbReference>
<feature type="region of interest" description="Disordered" evidence="1">
    <location>
        <begin position="123"/>
        <end position="162"/>
    </location>
</feature>
<organism evidence="2">
    <name type="scientific">Magallana gigas</name>
    <name type="common">Pacific oyster</name>
    <name type="synonym">Crassostrea gigas</name>
    <dbReference type="NCBI Taxonomy" id="29159"/>
    <lineage>
        <taxon>Eukaryota</taxon>
        <taxon>Metazoa</taxon>
        <taxon>Spiralia</taxon>
        <taxon>Lophotrochozoa</taxon>
        <taxon>Mollusca</taxon>
        <taxon>Bivalvia</taxon>
        <taxon>Autobranchia</taxon>
        <taxon>Pteriomorphia</taxon>
        <taxon>Ostreida</taxon>
        <taxon>Ostreoidea</taxon>
        <taxon>Ostreidae</taxon>
        <taxon>Magallana</taxon>
    </lineage>
</organism>
<dbReference type="InterPro" id="IPR012816">
    <property type="entry name" value="NADAR"/>
</dbReference>
<feature type="compositionally biased region" description="Polar residues" evidence="1">
    <location>
        <begin position="100"/>
        <end position="109"/>
    </location>
</feature>
<evidence type="ECO:0000313" key="2">
    <source>
        <dbReference type="EMBL" id="EKC43138.1"/>
    </source>
</evidence>
<dbReference type="InParanoid" id="K1RBM5"/>